<reference evidence="2" key="1">
    <citation type="journal article" date="2019" name="Int. J. Syst. Evol. Microbiol.">
        <title>The Global Catalogue of Microorganisms (GCM) 10K type strain sequencing project: providing services to taxonomists for standard genome sequencing and annotation.</title>
        <authorList>
            <consortium name="The Broad Institute Genomics Platform"/>
            <consortium name="The Broad Institute Genome Sequencing Center for Infectious Disease"/>
            <person name="Wu L."/>
            <person name="Ma J."/>
        </authorList>
    </citation>
    <scope>NUCLEOTIDE SEQUENCE [LARGE SCALE GENOMIC DNA]</scope>
    <source>
        <strain evidence="2">CCUG 39402</strain>
    </source>
</reference>
<evidence type="ECO:0000313" key="2">
    <source>
        <dbReference type="Proteomes" id="UP001596270"/>
    </source>
</evidence>
<dbReference type="RefSeq" id="WP_377414798.1">
    <property type="nucleotide sequence ID" value="NZ_JBHSRS010000084.1"/>
</dbReference>
<dbReference type="Pfam" id="PF20553">
    <property type="entry name" value="Methyltransf_35"/>
    <property type="match status" value="1"/>
</dbReference>
<sequence length="319" mass="37116">MSNSGRKINYSVRPAKNVERKMMRDFFLRLSHFGRIEDYRYIGFGSKYFSDFIIFHRHLNISEMISIEADTNNRARYEFNKPYSNIRMEWGHSSEVLPKLAQSAKKTIYWLDYDGAFEPFMLQDAAIVAEGISSGSVFSVSFNCQPPEFVDGDIDGLKDALIKQVNKKNIPANLDLRGWKSSRNNAIFLKNCIRDEIGAILKDRNLSEENSALKMKFEQRLFFTYADGAPMATVAFLFFNEGDEKYIGNCRLDDLYFSRNGDEPFDITMPNLTIKEIRHLMEIRPDQSKLNEKIFTPKDAESLWQNYRYFPGFSEIEAF</sequence>
<accession>A0ABW1U2Z0</accession>
<keyword evidence="2" id="KW-1185">Reference proteome</keyword>
<gene>
    <name evidence="1" type="ORF">ACFQND_24035</name>
</gene>
<dbReference type="Proteomes" id="UP001596270">
    <property type="component" value="Unassembled WGS sequence"/>
</dbReference>
<dbReference type="EMBL" id="JBHSRS010000084">
    <property type="protein sequence ID" value="MFC6284306.1"/>
    <property type="molecule type" value="Genomic_DNA"/>
</dbReference>
<organism evidence="1 2">
    <name type="scientific">Polaromonas aquatica</name>
    <dbReference type="NCBI Taxonomy" id="332657"/>
    <lineage>
        <taxon>Bacteria</taxon>
        <taxon>Pseudomonadati</taxon>
        <taxon>Pseudomonadota</taxon>
        <taxon>Betaproteobacteria</taxon>
        <taxon>Burkholderiales</taxon>
        <taxon>Comamonadaceae</taxon>
        <taxon>Polaromonas</taxon>
    </lineage>
</organism>
<evidence type="ECO:0000313" key="1">
    <source>
        <dbReference type="EMBL" id="MFC6284306.1"/>
    </source>
</evidence>
<proteinExistence type="predicted"/>
<name>A0ABW1U2Z0_9BURK</name>
<comment type="caution">
    <text evidence="1">The sequence shown here is derived from an EMBL/GenBank/DDBJ whole genome shotgun (WGS) entry which is preliminary data.</text>
</comment>
<dbReference type="InterPro" id="IPR046788">
    <property type="entry name" value="Methyltransf_35"/>
</dbReference>
<protein>
    <submittedName>
        <fullName evidence="1">O-methyltransferase</fullName>
    </submittedName>
</protein>